<protein>
    <submittedName>
        <fullName evidence="1">Uncharacterized protein</fullName>
    </submittedName>
</protein>
<dbReference type="EMBL" id="GGEC01081366">
    <property type="protein sequence ID" value="MBX61850.1"/>
    <property type="molecule type" value="Transcribed_RNA"/>
</dbReference>
<reference evidence="1" key="1">
    <citation type="submission" date="2018-02" db="EMBL/GenBank/DDBJ databases">
        <title>Rhizophora mucronata_Transcriptome.</title>
        <authorList>
            <person name="Meera S.P."/>
            <person name="Sreeshan A."/>
            <person name="Augustine A."/>
        </authorList>
    </citation>
    <scope>NUCLEOTIDE SEQUENCE</scope>
    <source>
        <tissue evidence="1">Leaf</tissue>
    </source>
</reference>
<name>A0A2P2Q4E5_RHIMU</name>
<organism evidence="1">
    <name type="scientific">Rhizophora mucronata</name>
    <name type="common">Asiatic mangrove</name>
    <dbReference type="NCBI Taxonomy" id="61149"/>
    <lineage>
        <taxon>Eukaryota</taxon>
        <taxon>Viridiplantae</taxon>
        <taxon>Streptophyta</taxon>
        <taxon>Embryophyta</taxon>
        <taxon>Tracheophyta</taxon>
        <taxon>Spermatophyta</taxon>
        <taxon>Magnoliopsida</taxon>
        <taxon>eudicotyledons</taxon>
        <taxon>Gunneridae</taxon>
        <taxon>Pentapetalae</taxon>
        <taxon>rosids</taxon>
        <taxon>fabids</taxon>
        <taxon>Malpighiales</taxon>
        <taxon>Rhizophoraceae</taxon>
        <taxon>Rhizophora</taxon>
    </lineage>
</organism>
<dbReference type="AlphaFoldDB" id="A0A2P2Q4E5"/>
<proteinExistence type="predicted"/>
<accession>A0A2P2Q4E5</accession>
<evidence type="ECO:0000313" key="1">
    <source>
        <dbReference type="EMBL" id="MBX61850.1"/>
    </source>
</evidence>
<sequence>MCCLYLFSSLSLSLFLVP</sequence>